<dbReference type="EMBL" id="JAADJZ010000038">
    <property type="protein sequence ID" value="KAF2864894.1"/>
    <property type="molecule type" value="Genomic_DNA"/>
</dbReference>
<evidence type="ECO:0000313" key="3">
    <source>
        <dbReference type="Proteomes" id="UP000481861"/>
    </source>
</evidence>
<keyword evidence="1" id="KW-0732">Signal</keyword>
<dbReference type="InterPro" id="IPR045564">
    <property type="entry name" value="DUF5910"/>
</dbReference>
<evidence type="ECO:0000313" key="2">
    <source>
        <dbReference type="EMBL" id="KAF2864894.1"/>
    </source>
</evidence>
<evidence type="ECO:0000256" key="1">
    <source>
        <dbReference type="SAM" id="SignalP"/>
    </source>
</evidence>
<proteinExistence type="predicted"/>
<reference evidence="2 3" key="1">
    <citation type="submission" date="2020-01" db="EMBL/GenBank/DDBJ databases">
        <authorList>
            <consortium name="DOE Joint Genome Institute"/>
            <person name="Haridas S."/>
            <person name="Albert R."/>
            <person name="Binder M."/>
            <person name="Bloem J."/>
            <person name="Labutti K."/>
            <person name="Salamov A."/>
            <person name="Andreopoulos B."/>
            <person name="Baker S.E."/>
            <person name="Barry K."/>
            <person name="Bills G."/>
            <person name="Bluhm B.H."/>
            <person name="Cannon C."/>
            <person name="Castanera R."/>
            <person name="Culley D.E."/>
            <person name="Daum C."/>
            <person name="Ezra D."/>
            <person name="Gonzalez J.B."/>
            <person name="Henrissat B."/>
            <person name="Kuo A."/>
            <person name="Liang C."/>
            <person name="Lipzen A."/>
            <person name="Lutzoni F."/>
            <person name="Magnuson J."/>
            <person name="Mondo S."/>
            <person name="Nolan M."/>
            <person name="Ohm R."/>
            <person name="Pangilinan J."/>
            <person name="Park H.-J.H."/>
            <person name="Ramirez L."/>
            <person name="Alfaro M."/>
            <person name="Sun H."/>
            <person name="Tritt A."/>
            <person name="Yoshinaga Y."/>
            <person name="Zwiers L.-H.L."/>
            <person name="Turgeon B.G."/>
            <person name="Goodwin S.B."/>
            <person name="Spatafora J.W."/>
            <person name="Crous P.W."/>
            <person name="Grigoriev I.V."/>
        </authorList>
    </citation>
    <scope>NUCLEOTIDE SEQUENCE [LARGE SCALE GENOMIC DNA]</scope>
    <source>
        <strain evidence="2 3">CBS 611.86</strain>
    </source>
</reference>
<feature type="signal peptide" evidence="1">
    <location>
        <begin position="1"/>
        <end position="21"/>
    </location>
</feature>
<accession>A0A7C8HYE8</accession>
<comment type="caution">
    <text evidence="2">The sequence shown here is derived from an EMBL/GenBank/DDBJ whole genome shotgun (WGS) entry which is preliminary data.</text>
</comment>
<protein>
    <submittedName>
        <fullName evidence="2">Uncharacterized protein</fullName>
    </submittedName>
</protein>
<dbReference type="AlphaFoldDB" id="A0A7C8HYE8"/>
<dbReference type="Pfam" id="PF19287">
    <property type="entry name" value="DUF5910"/>
    <property type="match status" value="1"/>
</dbReference>
<organism evidence="2 3">
    <name type="scientific">Massariosphaeria phaeospora</name>
    <dbReference type="NCBI Taxonomy" id="100035"/>
    <lineage>
        <taxon>Eukaryota</taxon>
        <taxon>Fungi</taxon>
        <taxon>Dikarya</taxon>
        <taxon>Ascomycota</taxon>
        <taxon>Pezizomycotina</taxon>
        <taxon>Dothideomycetes</taxon>
        <taxon>Pleosporomycetidae</taxon>
        <taxon>Pleosporales</taxon>
        <taxon>Pleosporales incertae sedis</taxon>
        <taxon>Massariosphaeria</taxon>
    </lineage>
</organism>
<keyword evidence="3" id="KW-1185">Reference proteome</keyword>
<feature type="chain" id="PRO_5029021313" evidence="1">
    <location>
        <begin position="22"/>
        <end position="238"/>
    </location>
</feature>
<name>A0A7C8HYE8_9PLEO</name>
<dbReference type="OrthoDB" id="4540223at2759"/>
<sequence length="238" mass="26705">MFLSRRSLTALLLVALPFVQAAPYPQATVTSKVSVPAPVVTPAPNLLERADIVASDTETRTSTIGYRKVSPDQAKLYNKDNKLVWDLKWKSQGSGKKGAEQIGEGVYISPDDAWPGNTGDWICVIRANPAKFDKIDKIWIPAKNECDERIWWRDNVRIPDHIKDNGLDPDRALRLAIVDSIPGAPTYQILIPPKAIDMLDARVDCFAADDPHWLFKPAADYDNWKNVKNPKDKFNVAW</sequence>
<dbReference type="Proteomes" id="UP000481861">
    <property type="component" value="Unassembled WGS sequence"/>
</dbReference>
<gene>
    <name evidence="2" type="ORF">BDV95DRAFT_600095</name>
</gene>